<feature type="chain" id="PRO_5043873862" evidence="3">
    <location>
        <begin position="26"/>
        <end position="323"/>
    </location>
</feature>
<feature type="signal peptide" evidence="3">
    <location>
        <begin position="1"/>
        <end position="25"/>
    </location>
</feature>
<dbReference type="Pfam" id="PF13407">
    <property type="entry name" value="Peripla_BP_4"/>
    <property type="match status" value="1"/>
</dbReference>
<dbReference type="EMBL" id="CP157961">
    <property type="protein sequence ID" value="XBT95768.1"/>
    <property type="molecule type" value="Genomic_DNA"/>
</dbReference>
<gene>
    <name evidence="5" type="ORF">ABM479_19690</name>
</gene>
<protein>
    <submittedName>
        <fullName evidence="5">Substrate-binding domain-containing protein</fullName>
    </submittedName>
</protein>
<dbReference type="InterPro" id="IPR025997">
    <property type="entry name" value="SBP_2_dom"/>
</dbReference>
<name>A0AAU7S043_9HYPH</name>
<dbReference type="InterPro" id="IPR028082">
    <property type="entry name" value="Peripla_BP_I"/>
</dbReference>
<dbReference type="GO" id="GO:0030288">
    <property type="term" value="C:outer membrane-bounded periplasmic space"/>
    <property type="evidence" value="ECO:0007669"/>
    <property type="project" value="TreeGrafter"/>
</dbReference>
<feature type="domain" description="Periplasmic binding protein" evidence="4">
    <location>
        <begin position="28"/>
        <end position="288"/>
    </location>
</feature>
<comment type="similarity">
    <text evidence="2">Belongs to the bacterial solute-binding protein 2 family.</text>
</comment>
<evidence type="ECO:0000256" key="1">
    <source>
        <dbReference type="ARBA" id="ARBA00004418"/>
    </source>
</evidence>
<reference evidence="5" key="1">
    <citation type="submission" date="2024-06" db="EMBL/GenBank/DDBJ databases">
        <authorList>
            <person name="Li T."/>
            <person name="Gao R."/>
        </authorList>
    </citation>
    <scope>NUCLEOTIDE SEQUENCE</scope>
    <source>
        <strain evidence="5">ZPR3</strain>
        <plasmid evidence="5">unnamed1</plasmid>
    </source>
</reference>
<evidence type="ECO:0000313" key="5">
    <source>
        <dbReference type="EMBL" id="XBT95768.1"/>
    </source>
</evidence>
<keyword evidence="5" id="KW-0614">Plasmid</keyword>
<evidence type="ECO:0000256" key="2">
    <source>
        <dbReference type="ARBA" id="ARBA00007639"/>
    </source>
</evidence>
<evidence type="ECO:0000256" key="3">
    <source>
        <dbReference type="SAM" id="SignalP"/>
    </source>
</evidence>
<keyword evidence="3" id="KW-0732">Signal</keyword>
<organism evidence="5">
    <name type="scientific">Rhizobium sp. ZPR3</name>
    <dbReference type="NCBI Taxonomy" id="3158967"/>
    <lineage>
        <taxon>Bacteria</taxon>
        <taxon>Pseudomonadati</taxon>
        <taxon>Pseudomonadota</taxon>
        <taxon>Alphaproteobacteria</taxon>
        <taxon>Hyphomicrobiales</taxon>
        <taxon>Rhizobiaceae</taxon>
        <taxon>Rhizobium/Agrobacterium group</taxon>
        <taxon>Rhizobium</taxon>
    </lineage>
</organism>
<comment type="subcellular location">
    <subcellularLocation>
        <location evidence="1">Periplasm</location>
    </subcellularLocation>
</comment>
<dbReference type="SUPFAM" id="SSF53822">
    <property type="entry name" value="Periplasmic binding protein-like I"/>
    <property type="match status" value="1"/>
</dbReference>
<dbReference type="RefSeq" id="WP_349960121.1">
    <property type="nucleotide sequence ID" value="NZ_CP157961.1"/>
</dbReference>
<proteinExistence type="inferred from homology"/>
<sequence>MKLKTLTKVMLAAAAFALAAGQSHAANIAVIAGSAQDAFFNAVKKGVDDATTVVKAHGGSVSYMTVPNYDNFGPDLVGLINTAISQNVQGIAIPIWVPEAQIPALKEAAKKGIKIMLYNTRTGDKSQDAIGLNYFGTDEAVAGNAGGAYLAKQGAKKILCVIQVPGAVNLETRCKGVGDGAKAGGAEVEPLRLPSSVQSDMAGTAEAIKAELLKDPSIDAVMTLGAQTADAAAMGIQQAGVGDKVKLGTFDLSASVLDRIKSGQQLMAIDQQPYLQSFFATTALAANIDYGMEIPTNPVLTGPAIVDTSNISAALNGVQNGVR</sequence>
<dbReference type="PANTHER" id="PTHR30036">
    <property type="entry name" value="D-XYLOSE-BINDING PERIPLASMIC PROTEIN"/>
    <property type="match status" value="1"/>
</dbReference>
<evidence type="ECO:0000259" key="4">
    <source>
        <dbReference type="Pfam" id="PF13407"/>
    </source>
</evidence>
<dbReference type="InterPro" id="IPR050555">
    <property type="entry name" value="Bact_Solute-Bind_Prot2"/>
</dbReference>
<dbReference type="PANTHER" id="PTHR30036:SF7">
    <property type="entry name" value="ABC TRANSPORTER PERIPLASMIC-BINDING PROTEIN YPHF"/>
    <property type="match status" value="1"/>
</dbReference>
<dbReference type="GO" id="GO:0030246">
    <property type="term" value="F:carbohydrate binding"/>
    <property type="evidence" value="ECO:0007669"/>
    <property type="project" value="TreeGrafter"/>
</dbReference>
<dbReference type="Gene3D" id="3.40.50.2300">
    <property type="match status" value="2"/>
</dbReference>
<accession>A0AAU7S043</accession>
<dbReference type="AlphaFoldDB" id="A0AAU7S043"/>
<geneLocation type="plasmid" evidence="5">
    <name>unnamed1</name>
</geneLocation>